<feature type="transmembrane region" description="Helical" evidence="6">
    <location>
        <begin position="212"/>
        <end position="233"/>
    </location>
</feature>
<sequence>MVHPLIKDMFPTTLSLGLFILYISLFVNQGWLVTASQNTNNSYSYSTAVAVLLAEILKLIASVFIYAFKYPVFGLLTELKNNSKVFALYLIPASLYCLYNNLSFVNLSRFDPTTYFVVLQLRVVVTGVIFQILFKKQLSQKQWLSLFLLTFGCMVKQINFGDVDETSVKETNKELSLSLTFYSIPLFAQLLCSCLAGVYNEYLLKTQGEVNVFVQNIFHNINSMICIGMVFAWQESFTWESLAPFMELKVFLVVCNNAAIGVVTSFFLKYLNSILKNFAGALELVFTAILSYFLFAIPIYLNTIVSICLILIATLMYSQNPVTNPKSKSNQKTGSLICSA</sequence>
<feature type="transmembrane region" description="Helical" evidence="6">
    <location>
        <begin position="114"/>
        <end position="134"/>
    </location>
</feature>
<evidence type="ECO:0000256" key="2">
    <source>
        <dbReference type="ARBA" id="ARBA00022597"/>
    </source>
</evidence>
<dbReference type="OrthoDB" id="419167at2759"/>
<dbReference type="PANTHER" id="PTHR10231">
    <property type="entry name" value="NUCLEOTIDE-SUGAR TRANSMEMBRANE TRANSPORTER"/>
    <property type="match status" value="1"/>
</dbReference>
<organism evidence="7 8">
    <name type="scientific">Apolygus lucorum</name>
    <name type="common">Small green plant bug</name>
    <name type="synonym">Lygocoris lucorum</name>
    <dbReference type="NCBI Taxonomy" id="248454"/>
    <lineage>
        <taxon>Eukaryota</taxon>
        <taxon>Metazoa</taxon>
        <taxon>Ecdysozoa</taxon>
        <taxon>Arthropoda</taxon>
        <taxon>Hexapoda</taxon>
        <taxon>Insecta</taxon>
        <taxon>Pterygota</taxon>
        <taxon>Neoptera</taxon>
        <taxon>Paraneoptera</taxon>
        <taxon>Hemiptera</taxon>
        <taxon>Heteroptera</taxon>
        <taxon>Panheteroptera</taxon>
        <taxon>Cimicomorpha</taxon>
        <taxon>Miridae</taxon>
        <taxon>Mirini</taxon>
        <taxon>Apolygus</taxon>
    </lineage>
</organism>
<dbReference type="EMBL" id="WIXP02000005">
    <property type="protein sequence ID" value="KAF6210200.1"/>
    <property type="molecule type" value="Genomic_DNA"/>
</dbReference>
<evidence type="ECO:0000313" key="8">
    <source>
        <dbReference type="Proteomes" id="UP000466442"/>
    </source>
</evidence>
<dbReference type="InterPro" id="IPR007271">
    <property type="entry name" value="Nuc_sug_transpt"/>
</dbReference>
<dbReference type="GO" id="GO:0015165">
    <property type="term" value="F:pyrimidine nucleotide-sugar transmembrane transporter activity"/>
    <property type="evidence" value="ECO:0007669"/>
    <property type="project" value="InterPro"/>
</dbReference>
<dbReference type="Pfam" id="PF04142">
    <property type="entry name" value="Nuc_sug_transp"/>
    <property type="match status" value="1"/>
</dbReference>
<evidence type="ECO:0000256" key="6">
    <source>
        <dbReference type="SAM" id="Phobius"/>
    </source>
</evidence>
<comment type="caution">
    <text evidence="7">The sequence shown here is derived from an EMBL/GenBank/DDBJ whole genome shotgun (WGS) entry which is preliminary data.</text>
</comment>
<evidence type="ECO:0000256" key="3">
    <source>
        <dbReference type="ARBA" id="ARBA00022692"/>
    </source>
</evidence>
<dbReference type="PIRSF" id="PIRSF005799">
    <property type="entry name" value="UDP-gal_transpt"/>
    <property type="match status" value="1"/>
</dbReference>
<feature type="transmembrane region" description="Helical" evidence="6">
    <location>
        <begin position="299"/>
        <end position="318"/>
    </location>
</feature>
<keyword evidence="2" id="KW-0813">Transport</keyword>
<evidence type="ECO:0000256" key="5">
    <source>
        <dbReference type="ARBA" id="ARBA00023136"/>
    </source>
</evidence>
<keyword evidence="4 6" id="KW-1133">Transmembrane helix</keyword>
<evidence type="ECO:0000256" key="1">
    <source>
        <dbReference type="ARBA" id="ARBA00004141"/>
    </source>
</evidence>
<gene>
    <name evidence="7" type="ORF">GE061_013303</name>
</gene>
<comment type="subcellular location">
    <subcellularLocation>
        <location evidence="1">Membrane</location>
        <topology evidence="1">Multi-pass membrane protein</topology>
    </subcellularLocation>
</comment>
<keyword evidence="8" id="KW-1185">Reference proteome</keyword>
<keyword evidence="2" id="KW-0762">Sugar transport</keyword>
<keyword evidence="5 6" id="KW-0472">Membrane</keyword>
<dbReference type="Proteomes" id="UP000466442">
    <property type="component" value="Linkage Group LG5"/>
</dbReference>
<protein>
    <submittedName>
        <fullName evidence="7">Uncharacterized protein</fullName>
    </submittedName>
</protein>
<feature type="transmembrane region" description="Helical" evidence="6">
    <location>
        <begin position="248"/>
        <end position="268"/>
    </location>
</feature>
<feature type="transmembrane region" description="Helical" evidence="6">
    <location>
        <begin position="43"/>
        <end position="66"/>
    </location>
</feature>
<feature type="transmembrane region" description="Helical" evidence="6">
    <location>
        <begin position="86"/>
        <end position="102"/>
    </location>
</feature>
<dbReference type="AlphaFoldDB" id="A0A8S9XMF6"/>
<reference evidence="7" key="1">
    <citation type="journal article" date="2021" name="Mol. Ecol. Resour.">
        <title>Apolygus lucorum genome provides insights into omnivorousness and mesophyll feeding.</title>
        <authorList>
            <person name="Liu Y."/>
            <person name="Liu H."/>
            <person name="Wang H."/>
            <person name="Huang T."/>
            <person name="Liu B."/>
            <person name="Yang B."/>
            <person name="Yin L."/>
            <person name="Li B."/>
            <person name="Zhang Y."/>
            <person name="Zhang S."/>
            <person name="Jiang F."/>
            <person name="Zhang X."/>
            <person name="Ren Y."/>
            <person name="Wang B."/>
            <person name="Wang S."/>
            <person name="Lu Y."/>
            <person name="Wu K."/>
            <person name="Fan W."/>
            <person name="Wang G."/>
        </authorList>
    </citation>
    <scope>NUCLEOTIDE SEQUENCE</scope>
    <source>
        <strain evidence="7">12Hb</strain>
    </source>
</reference>
<keyword evidence="3 6" id="KW-0812">Transmembrane</keyword>
<accession>A0A8S9XMF6</accession>
<evidence type="ECO:0000256" key="4">
    <source>
        <dbReference type="ARBA" id="ARBA00022989"/>
    </source>
</evidence>
<feature type="transmembrane region" description="Helical" evidence="6">
    <location>
        <begin position="180"/>
        <end position="200"/>
    </location>
</feature>
<dbReference type="GO" id="GO:0000139">
    <property type="term" value="C:Golgi membrane"/>
    <property type="evidence" value="ECO:0007669"/>
    <property type="project" value="InterPro"/>
</dbReference>
<evidence type="ECO:0000313" key="7">
    <source>
        <dbReference type="EMBL" id="KAF6210200.1"/>
    </source>
</evidence>
<feature type="transmembrane region" description="Helical" evidence="6">
    <location>
        <begin position="12"/>
        <end position="31"/>
    </location>
</feature>
<name>A0A8S9XMF6_APOLU</name>
<proteinExistence type="predicted"/>